<dbReference type="InterPro" id="IPR012914">
    <property type="entry name" value="PucR_dom"/>
</dbReference>
<dbReference type="AlphaFoldDB" id="A0AAU9EQS5"/>
<sequence>MNKELGISVEELLKLPVLKNAKIISGVNGRNRTITKINVMEVPDIINWVKKGEFLLTTAFSIKDDLNILKELIVKMNRIGLSGIGIKTKRYIEKIPKNILDIANELDFPIIEIPYDVSFGDIITPALSKIVNKQATVLKQIDLLNQSLTSIMLKGGGLKEISDSISNNLKLPVAIIDDVFKESVISFEDGNYEGYKEIINLISKNSNLDILIKEKDLIDGKKTERIQIPILSEEKCFGSVVLWQTKRILTSMEQSVIESSVSLIALNIMKRLSIFENENRHKIEFIDDLLSDNLEVQSSILEKADYFNFNINYSYTVIELAINKLSEKVKLTPNNADYLETVKNTLMNIVDRVSRISYKNVIYAKKSNRVYILFGSKKDMPINKVKSKILEYSNYILKYAEEAGIKENLSIGIGRNYSDLKKLYNSKREAKRSVENLILKNSSESLIHYDELGIYKLLSYEELKPELYQFYLDTLEPLVKYDREKETELVDTLAMYYKCGGNLKRVSEKLYTHYNTIIYRIQRIKEIINIDLDNSDDSLNLQIALKIVDIIDPN</sequence>
<evidence type="ECO:0000259" key="4">
    <source>
        <dbReference type="Pfam" id="PF17853"/>
    </source>
</evidence>
<keyword evidence="6" id="KW-1185">Reference proteome</keyword>
<evidence type="ECO:0000313" key="6">
    <source>
        <dbReference type="Proteomes" id="UP001321786"/>
    </source>
</evidence>
<dbReference type="InterPro" id="IPR041522">
    <property type="entry name" value="CdaR_GGDEF"/>
</dbReference>
<gene>
    <name evidence="5" type="ORF">HLPR_11710</name>
</gene>
<proteinExistence type="inferred from homology"/>
<dbReference type="KEGG" id="hprf:HLPR_11710"/>
<accession>A0AAU9EQS5</accession>
<dbReference type="Pfam" id="PF07905">
    <property type="entry name" value="PucR"/>
    <property type="match status" value="1"/>
</dbReference>
<dbReference type="Gene3D" id="1.10.10.2840">
    <property type="entry name" value="PucR C-terminal helix-turn-helix domain"/>
    <property type="match status" value="1"/>
</dbReference>
<comment type="similarity">
    <text evidence="1">Belongs to the CdaR family.</text>
</comment>
<dbReference type="Pfam" id="PF13556">
    <property type="entry name" value="HTH_30"/>
    <property type="match status" value="1"/>
</dbReference>
<dbReference type="Pfam" id="PF17853">
    <property type="entry name" value="GGDEF_2"/>
    <property type="match status" value="1"/>
</dbReference>
<evidence type="ECO:0000259" key="2">
    <source>
        <dbReference type="Pfam" id="PF07905"/>
    </source>
</evidence>
<evidence type="ECO:0000259" key="3">
    <source>
        <dbReference type="Pfam" id="PF13556"/>
    </source>
</evidence>
<feature type="domain" description="Purine catabolism PurC-like" evidence="2">
    <location>
        <begin position="11"/>
        <end position="130"/>
    </location>
</feature>
<protein>
    <submittedName>
        <fullName evidence="5">PucR family transcriptional regulator</fullName>
    </submittedName>
</protein>
<feature type="domain" description="PucR C-terminal helix-turn-helix" evidence="3">
    <location>
        <begin position="489"/>
        <end position="547"/>
    </location>
</feature>
<name>A0AAU9EQS5_9FIRM</name>
<dbReference type="PANTHER" id="PTHR33744">
    <property type="entry name" value="CARBOHYDRATE DIACID REGULATOR"/>
    <property type="match status" value="1"/>
</dbReference>
<dbReference type="Proteomes" id="UP001321786">
    <property type="component" value="Chromosome"/>
</dbReference>
<reference evidence="5 6" key="1">
    <citation type="submission" date="2023-08" db="EMBL/GenBank/DDBJ databases">
        <title>Helicovermis profunda gen. nov., sp. nov., a novel mesophilic, fermentative bacterium within the Bacillota from a deep-sea hydrothermal vent chimney.</title>
        <authorList>
            <person name="Miyazaki U."/>
            <person name="Mizutani D."/>
            <person name="Hashimoto Y."/>
            <person name="Tame A."/>
            <person name="Sawayama S."/>
            <person name="Miyazaki J."/>
            <person name="Takai K."/>
            <person name="Nakagawa S."/>
        </authorList>
    </citation>
    <scope>NUCLEOTIDE SEQUENCE [LARGE SCALE GENOMIC DNA]</scope>
    <source>
        <strain evidence="5 6">S502</strain>
    </source>
</reference>
<dbReference type="InterPro" id="IPR051448">
    <property type="entry name" value="CdaR-like_regulators"/>
</dbReference>
<feature type="domain" description="CdaR GGDEF-like" evidence="4">
    <location>
        <begin position="298"/>
        <end position="433"/>
    </location>
</feature>
<dbReference type="RefSeq" id="WP_338537146.1">
    <property type="nucleotide sequence ID" value="NZ_AP028654.1"/>
</dbReference>
<dbReference type="PANTHER" id="PTHR33744:SF1">
    <property type="entry name" value="DNA-BINDING TRANSCRIPTIONAL ACTIVATOR ADER"/>
    <property type="match status" value="1"/>
</dbReference>
<organism evidence="5 6">
    <name type="scientific">Helicovermis profundi</name>
    <dbReference type="NCBI Taxonomy" id="3065157"/>
    <lineage>
        <taxon>Bacteria</taxon>
        <taxon>Bacillati</taxon>
        <taxon>Bacillota</taxon>
        <taxon>Clostridia</taxon>
        <taxon>Helicovermis</taxon>
    </lineage>
</organism>
<dbReference type="InterPro" id="IPR025736">
    <property type="entry name" value="PucR_C-HTH_dom"/>
</dbReference>
<evidence type="ECO:0000313" key="5">
    <source>
        <dbReference type="EMBL" id="BEP28840.1"/>
    </source>
</evidence>
<dbReference type="InterPro" id="IPR042070">
    <property type="entry name" value="PucR_C-HTH_sf"/>
</dbReference>
<dbReference type="EMBL" id="AP028654">
    <property type="protein sequence ID" value="BEP28840.1"/>
    <property type="molecule type" value="Genomic_DNA"/>
</dbReference>
<evidence type="ECO:0000256" key="1">
    <source>
        <dbReference type="ARBA" id="ARBA00006754"/>
    </source>
</evidence>